<protein>
    <recommendedName>
        <fullName evidence="2">Flavodoxin-like domain-containing protein</fullName>
    </recommendedName>
</protein>
<accession>G5GJQ7</accession>
<organism evidence="3 4">
    <name type="scientific">Johnsonella ignava ATCC 51276</name>
    <dbReference type="NCBI Taxonomy" id="679200"/>
    <lineage>
        <taxon>Bacteria</taxon>
        <taxon>Bacillati</taxon>
        <taxon>Bacillota</taxon>
        <taxon>Clostridia</taxon>
        <taxon>Lachnospirales</taxon>
        <taxon>Lachnospiraceae</taxon>
        <taxon>Johnsonella</taxon>
    </lineage>
</organism>
<evidence type="ECO:0000259" key="2">
    <source>
        <dbReference type="PROSITE" id="PS50902"/>
    </source>
</evidence>
<dbReference type="InterPro" id="IPR016440">
    <property type="entry name" value="Rubredoxin-O_OxRdtase"/>
</dbReference>
<dbReference type="GO" id="GO:0009055">
    <property type="term" value="F:electron transfer activity"/>
    <property type="evidence" value="ECO:0007669"/>
    <property type="project" value="InterPro"/>
</dbReference>
<dbReference type="AlphaFoldDB" id="G5GJQ7"/>
<dbReference type="PROSITE" id="PS50902">
    <property type="entry name" value="FLAVODOXIN_LIKE"/>
    <property type="match status" value="1"/>
</dbReference>
<dbReference type="InterPro" id="IPR045761">
    <property type="entry name" value="ODP_dom"/>
</dbReference>
<dbReference type="EMBL" id="ACZL01000031">
    <property type="protein sequence ID" value="EHI54950.1"/>
    <property type="molecule type" value="Genomic_DNA"/>
</dbReference>
<dbReference type="SMART" id="SM00849">
    <property type="entry name" value="Lactamase_B"/>
    <property type="match status" value="1"/>
</dbReference>
<dbReference type="SUPFAM" id="SSF52218">
    <property type="entry name" value="Flavoproteins"/>
    <property type="match status" value="1"/>
</dbReference>
<dbReference type="PANTHER" id="PTHR43717">
    <property type="entry name" value="ANAEROBIC NITRIC OXIDE REDUCTASE FLAVORUBREDOXIN"/>
    <property type="match status" value="1"/>
</dbReference>
<dbReference type="STRING" id="679200.HMPREF9333_01797"/>
<dbReference type="InterPro" id="IPR029039">
    <property type="entry name" value="Flavoprotein-like_sf"/>
</dbReference>
<dbReference type="RefSeq" id="WP_005541586.1">
    <property type="nucleotide sequence ID" value="NZ_JH378836.1"/>
</dbReference>
<sequence>MHQSRKITDDVYYVGGSDRRISRFENVFPVPDGIAYNSYLVLDEKTVLLDTVDLSVSRVFLENIEHLLNGRKLDYVIINHMECDHSCTLEELVLRYPDIQFIGNAKTFTFMKQFFKFPVDGHTIEVKEGSTLTTGKHTFSFHMAPMVHWPEVMMTYDTTEKIMFTSDAFGTFGALNGNIFVDELEDRILLLPEARRYYTNIVGKYGAQVQAVLKKIAPLDIRYICALHGPVWNNQEDIAWILDKYNKWSSYTPETEDIVIFYGSIYGNTENAVNVLSVKLAQLGVKNIKMYDVAETDISYLIAEAFRAKVLVFASSSYNAGVFDKMEYLLLDLKAHNIQNRSVMLIENGSWAPSAAKAMNEIISGMKNINLLNHNLSIKSQLNPEQEEQIDATAQVLKQALQTS</sequence>
<proteinExistence type="inferred from homology"/>
<evidence type="ECO:0000313" key="4">
    <source>
        <dbReference type="Proteomes" id="UP000003011"/>
    </source>
</evidence>
<dbReference type="Gene3D" id="3.60.15.10">
    <property type="entry name" value="Ribonuclease Z/Hydroxyacylglutathione hydrolase-like"/>
    <property type="match status" value="1"/>
</dbReference>
<dbReference type="GO" id="GO:0016651">
    <property type="term" value="F:oxidoreductase activity, acting on NAD(P)H"/>
    <property type="evidence" value="ECO:0007669"/>
    <property type="project" value="UniProtKB-ARBA"/>
</dbReference>
<dbReference type="OrthoDB" id="9807946at2"/>
<keyword evidence="4" id="KW-1185">Reference proteome</keyword>
<dbReference type="InterPro" id="IPR036866">
    <property type="entry name" value="RibonucZ/Hydroxyglut_hydro"/>
</dbReference>
<dbReference type="Pfam" id="PF19583">
    <property type="entry name" value="ODP"/>
    <property type="match status" value="1"/>
</dbReference>
<evidence type="ECO:0000313" key="3">
    <source>
        <dbReference type="EMBL" id="EHI54950.1"/>
    </source>
</evidence>
<gene>
    <name evidence="3" type="ORF">HMPREF9333_01797</name>
</gene>
<evidence type="ECO:0000256" key="1">
    <source>
        <dbReference type="ARBA" id="ARBA00007121"/>
    </source>
</evidence>
<comment type="caution">
    <text evidence="3">The sequence shown here is derived from an EMBL/GenBank/DDBJ whole genome shotgun (WGS) entry which is preliminary data.</text>
</comment>
<dbReference type="PIRSF" id="PIRSF005243">
    <property type="entry name" value="ROO"/>
    <property type="match status" value="1"/>
</dbReference>
<dbReference type="Gene3D" id="3.40.50.360">
    <property type="match status" value="1"/>
</dbReference>
<dbReference type="GO" id="GO:0010181">
    <property type="term" value="F:FMN binding"/>
    <property type="evidence" value="ECO:0007669"/>
    <property type="project" value="InterPro"/>
</dbReference>
<dbReference type="GO" id="GO:0046872">
    <property type="term" value="F:metal ion binding"/>
    <property type="evidence" value="ECO:0007669"/>
    <property type="project" value="InterPro"/>
</dbReference>
<dbReference type="HOGENOM" id="CLU_017490_1_0_9"/>
<feature type="domain" description="Flavodoxin-like" evidence="2">
    <location>
        <begin position="258"/>
        <end position="398"/>
    </location>
</feature>
<dbReference type="InterPro" id="IPR001279">
    <property type="entry name" value="Metallo-B-lactamas"/>
</dbReference>
<dbReference type="InterPro" id="IPR008254">
    <property type="entry name" value="Flavodoxin/NO_synth"/>
</dbReference>
<dbReference type="Proteomes" id="UP000003011">
    <property type="component" value="Unassembled WGS sequence"/>
</dbReference>
<dbReference type="PANTHER" id="PTHR43717:SF1">
    <property type="entry name" value="ANAEROBIC NITRIC OXIDE REDUCTASE FLAVORUBREDOXIN"/>
    <property type="match status" value="1"/>
</dbReference>
<dbReference type="SUPFAM" id="SSF56281">
    <property type="entry name" value="Metallo-hydrolase/oxidoreductase"/>
    <property type="match status" value="1"/>
</dbReference>
<comment type="similarity">
    <text evidence="1">In the N-terminal section; belongs to the zinc metallo-hydrolase group 3 family.</text>
</comment>
<dbReference type="CDD" id="cd07709">
    <property type="entry name" value="flavodiiron_proteins_MBL-fold"/>
    <property type="match status" value="1"/>
</dbReference>
<dbReference type="eggNOG" id="COG0426">
    <property type="taxonomic scope" value="Bacteria"/>
</dbReference>
<reference evidence="3 4" key="1">
    <citation type="submission" date="2011-08" db="EMBL/GenBank/DDBJ databases">
        <title>The Genome Sequence of Johnsonella ignava ATCC 51276.</title>
        <authorList>
            <consortium name="The Broad Institute Genome Sequencing Platform"/>
            <person name="Earl A."/>
            <person name="Ward D."/>
            <person name="Feldgarden M."/>
            <person name="Gevers D."/>
            <person name="Izard J."/>
            <person name="Blanton J.M."/>
            <person name="Baranova O.V."/>
            <person name="Dewhirst F.E."/>
            <person name="Young S.K."/>
            <person name="Zeng Q."/>
            <person name="Gargeya S."/>
            <person name="Fitzgerald M."/>
            <person name="Haas B."/>
            <person name="Abouelleil A."/>
            <person name="Alvarado L."/>
            <person name="Arachchi H.M."/>
            <person name="Berlin A."/>
            <person name="Brown A."/>
            <person name="Chapman S.B."/>
            <person name="Chen Z."/>
            <person name="Dunbar C."/>
            <person name="Freedman E."/>
            <person name="Gearin G."/>
            <person name="Gellesch M."/>
            <person name="Goldberg J."/>
            <person name="Griggs A."/>
            <person name="Gujja S."/>
            <person name="Heiman D."/>
            <person name="Howarth C."/>
            <person name="Larson L."/>
            <person name="Lui A."/>
            <person name="MacDonald P.J.P."/>
            <person name="Montmayeur A."/>
            <person name="Murphy C."/>
            <person name="Neiman D."/>
            <person name="Pearson M."/>
            <person name="Priest M."/>
            <person name="Roberts A."/>
            <person name="Saif S."/>
            <person name="Shea T."/>
            <person name="Shenoy N."/>
            <person name="Sisk P."/>
            <person name="Stolte C."/>
            <person name="Sykes S."/>
            <person name="Wortman J."/>
            <person name="Nusbaum C."/>
            <person name="Birren B."/>
        </authorList>
    </citation>
    <scope>NUCLEOTIDE SEQUENCE [LARGE SCALE GENOMIC DNA]</scope>
    <source>
        <strain evidence="3 4">ATCC 51276</strain>
    </source>
</reference>
<name>G5GJQ7_9FIRM</name>
<dbReference type="PATRIC" id="fig|679200.3.peg.1901"/>